<sequence length="733" mass="80765">MGKIVEKKKKKGRPSLLDIQKRNLREQQQQQQQQNRKHQTNPIIPNSNSNPNFINSSNSDLNRRFTRQNPKLDEITDKSVSIVAGEDDEFDSNQKKKEKKLQKVVLKVHSQLNRSSINSSSLNSKLSSNGSDSIVESDNSLKKRKINAIDGRSGYEDSQKEEEHSFVSKSTDTPLGMAMESVPTTPLPDKKLLVFILDRLQKKDTYRVFSEPVDPKELPDYHDIVEHPMDFATVRKKLSSGAYANLEQFEKDVFLICSNAMIYNSSDTIYFRQARSIQELAKRDFDNLRQESDDNGSQPKIVRRGRPPTKNLKKRLGRPPIERAGSGLSSDVNLANAGDKNIGSFDLRRGPPDSEAVAWSALEANDDCPASVFKGISTKFGKKHYVLDENRRNTYKQSHTFANGHSQSVLATFDGEKKQLMAVGLHMEHGFARSLARFAATLGPIAWRIASKKIERALPAGVKFGPGWVGENETTSSQSSIPVRVPGQFLPQQKSLPSSSSTAPTTLDVQVERFSERHDPLNNSSSGHYMKRINSQSIVASSSSLAGTSSEPTTGSKQPIGGLASESGVSFISSKNDGIRHNPSFQVKQGPVRNTSMNGFIGALQNPASQIDNLVRPILPDGDTVSRHSEVHETVTGTNNKLVQPMLNTHIELEDTKLSGCSSTIKSTIKSDSSLVDTGGEAQAGTGMGLQQSSWQESSEQQKFDSVPPDLNVRFQSPGSPTLTQQPDLALQL</sequence>
<dbReference type="PROSITE" id="PS50014">
    <property type="entry name" value="BROMODOMAIN_2"/>
    <property type="match status" value="1"/>
</dbReference>
<dbReference type="PANTHER" id="PTHR22881:SF27">
    <property type="entry name" value="BROMODOMAIN CONTAINING 7_9"/>
    <property type="match status" value="1"/>
</dbReference>
<dbReference type="Proteomes" id="UP000230069">
    <property type="component" value="Unassembled WGS sequence"/>
</dbReference>
<feature type="compositionally biased region" description="Basic residues" evidence="3">
    <location>
        <begin position="301"/>
        <end position="317"/>
    </location>
</feature>
<keyword evidence="1 2" id="KW-0103">Bromodomain</keyword>
<feature type="compositionally biased region" description="Basic and acidic residues" evidence="3">
    <location>
        <begin position="153"/>
        <end position="166"/>
    </location>
</feature>
<dbReference type="InParanoid" id="A0A2G5EM70"/>
<evidence type="ECO:0000256" key="3">
    <source>
        <dbReference type="SAM" id="MobiDB-lite"/>
    </source>
</evidence>
<feature type="compositionally biased region" description="Low complexity" evidence="3">
    <location>
        <begin position="541"/>
        <end position="550"/>
    </location>
</feature>
<dbReference type="FunCoup" id="A0A2G5EM70">
    <property type="interactions" value="1619"/>
</dbReference>
<dbReference type="AlphaFoldDB" id="A0A2G5EM70"/>
<dbReference type="InterPro" id="IPR001487">
    <property type="entry name" value="Bromodomain"/>
</dbReference>
<keyword evidence="6" id="KW-1185">Reference proteome</keyword>
<feature type="region of interest" description="Disordered" evidence="3">
    <location>
        <begin position="672"/>
        <end position="733"/>
    </location>
</feature>
<dbReference type="SMART" id="SM00297">
    <property type="entry name" value="BROMO"/>
    <property type="match status" value="1"/>
</dbReference>
<feature type="compositionally biased region" description="Low complexity" evidence="3">
    <location>
        <begin position="115"/>
        <end position="133"/>
    </location>
</feature>
<feature type="region of interest" description="Disordered" evidence="3">
    <location>
        <begin position="541"/>
        <end position="569"/>
    </location>
</feature>
<feature type="region of interest" description="Disordered" evidence="3">
    <location>
        <begin position="115"/>
        <end position="175"/>
    </location>
</feature>
<dbReference type="OrthoDB" id="21449at2759"/>
<evidence type="ECO:0000313" key="6">
    <source>
        <dbReference type="Proteomes" id="UP000230069"/>
    </source>
</evidence>
<dbReference type="PANTHER" id="PTHR22881">
    <property type="entry name" value="BROMODOMAIN CONTAINING PROTEIN"/>
    <property type="match status" value="1"/>
</dbReference>
<feature type="compositionally biased region" description="Low complexity" evidence="3">
    <location>
        <begin position="691"/>
        <end position="701"/>
    </location>
</feature>
<dbReference type="Gene3D" id="1.20.920.10">
    <property type="entry name" value="Bromodomain-like"/>
    <property type="match status" value="1"/>
</dbReference>
<feature type="compositionally biased region" description="Low complexity" evidence="3">
    <location>
        <begin position="41"/>
        <end position="59"/>
    </location>
</feature>
<feature type="compositionally biased region" description="Polar residues" evidence="3">
    <location>
        <begin position="714"/>
        <end position="727"/>
    </location>
</feature>
<evidence type="ECO:0000259" key="4">
    <source>
        <dbReference type="PROSITE" id="PS50014"/>
    </source>
</evidence>
<dbReference type="CDD" id="cd04369">
    <property type="entry name" value="Bromodomain"/>
    <property type="match status" value="1"/>
</dbReference>
<name>A0A2G5EM70_AQUCA</name>
<reference evidence="5 6" key="1">
    <citation type="submission" date="2017-09" db="EMBL/GenBank/DDBJ databases">
        <title>WGS assembly of Aquilegia coerulea Goldsmith.</title>
        <authorList>
            <person name="Hodges S."/>
            <person name="Kramer E."/>
            <person name="Nordborg M."/>
            <person name="Tomkins J."/>
            <person name="Borevitz J."/>
            <person name="Derieg N."/>
            <person name="Yan J."/>
            <person name="Mihaltcheva S."/>
            <person name="Hayes R.D."/>
            <person name="Rokhsar D."/>
        </authorList>
    </citation>
    <scope>NUCLEOTIDE SEQUENCE [LARGE SCALE GENOMIC DNA]</scope>
    <source>
        <strain evidence="6">cv. Goldsmith</strain>
    </source>
</reference>
<feature type="compositionally biased region" description="Basic residues" evidence="3">
    <location>
        <begin position="1"/>
        <end position="13"/>
    </location>
</feature>
<organism evidence="5 6">
    <name type="scientific">Aquilegia coerulea</name>
    <name type="common">Rocky mountain columbine</name>
    <dbReference type="NCBI Taxonomy" id="218851"/>
    <lineage>
        <taxon>Eukaryota</taxon>
        <taxon>Viridiplantae</taxon>
        <taxon>Streptophyta</taxon>
        <taxon>Embryophyta</taxon>
        <taxon>Tracheophyta</taxon>
        <taxon>Spermatophyta</taxon>
        <taxon>Magnoliopsida</taxon>
        <taxon>Ranunculales</taxon>
        <taxon>Ranunculaceae</taxon>
        <taxon>Thalictroideae</taxon>
        <taxon>Aquilegia</taxon>
    </lineage>
</organism>
<dbReference type="STRING" id="218851.A0A2G5EM70"/>
<protein>
    <recommendedName>
        <fullName evidence="4">Bromo domain-containing protein</fullName>
    </recommendedName>
</protein>
<dbReference type="EMBL" id="KZ305024">
    <property type="protein sequence ID" value="PIA56844.1"/>
    <property type="molecule type" value="Genomic_DNA"/>
</dbReference>
<dbReference type="InterPro" id="IPR051831">
    <property type="entry name" value="Bromodomain_contain_prot"/>
</dbReference>
<dbReference type="Pfam" id="PF00439">
    <property type="entry name" value="Bromodomain"/>
    <property type="match status" value="1"/>
</dbReference>
<dbReference type="InterPro" id="IPR036427">
    <property type="entry name" value="Bromodomain-like_sf"/>
</dbReference>
<evidence type="ECO:0000256" key="2">
    <source>
        <dbReference type="PROSITE-ProRule" id="PRU00035"/>
    </source>
</evidence>
<feature type="region of interest" description="Disordered" evidence="3">
    <location>
        <begin position="1"/>
        <end position="72"/>
    </location>
</feature>
<evidence type="ECO:0000313" key="5">
    <source>
        <dbReference type="EMBL" id="PIA56844.1"/>
    </source>
</evidence>
<proteinExistence type="predicted"/>
<feature type="domain" description="Bromo" evidence="4">
    <location>
        <begin position="201"/>
        <end position="271"/>
    </location>
</feature>
<gene>
    <name evidence="5" type="ORF">AQUCO_00700890v1</name>
</gene>
<evidence type="ECO:0000256" key="1">
    <source>
        <dbReference type="ARBA" id="ARBA00023117"/>
    </source>
</evidence>
<dbReference type="PRINTS" id="PR00503">
    <property type="entry name" value="BROMODOMAIN"/>
</dbReference>
<feature type="region of interest" description="Disordered" evidence="3">
    <location>
        <begin position="288"/>
        <end position="335"/>
    </location>
</feature>
<dbReference type="SUPFAM" id="SSF47370">
    <property type="entry name" value="Bromodomain"/>
    <property type="match status" value="1"/>
</dbReference>
<accession>A0A2G5EM70</accession>